<name>A0A1X1BV18_9GAMM</name>
<dbReference type="RefSeq" id="WP_094121042.1">
    <property type="nucleotide sequence ID" value="NZ_MLFN01000033.1"/>
</dbReference>
<organism evidence="1 2">
    <name type="scientific">Pantoea conspicua</name>
    <dbReference type="NCBI Taxonomy" id="472705"/>
    <lineage>
        <taxon>Bacteria</taxon>
        <taxon>Pseudomonadati</taxon>
        <taxon>Pseudomonadota</taxon>
        <taxon>Gammaproteobacteria</taxon>
        <taxon>Enterobacterales</taxon>
        <taxon>Erwiniaceae</taxon>
        <taxon>Pantoea</taxon>
    </lineage>
</organism>
<evidence type="ECO:0000313" key="1">
    <source>
        <dbReference type="EMBL" id="ORM52308.1"/>
    </source>
</evidence>
<dbReference type="Proteomes" id="UP000193933">
    <property type="component" value="Unassembled WGS sequence"/>
</dbReference>
<reference evidence="1 2" key="1">
    <citation type="journal article" date="2017" name="Antonie Van Leeuwenhoek">
        <title>Phylogenomic resolution of the bacterial genus Pantoea and its relationship with Erwinia and Tatumella.</title>
        <authorList>
            <person name="Palmer M."/>
            <person name="Steenkamp E.T."/>
            <person name="Coetzee M.P."/>
            <person name="Chan W.Y."/>
            <person name="van Zyl E."/>
            <person name="De Maayer P."/>
            <person name="Coutinho T.A."/>
            <person name="Blom J."/>
            <person name="Smits T.H."/>
            <person name="Duffy B."/>
            <person name="Venter S.N."/>
        </authorList>
    </citation>
    <scope>NUCLEOTIDE SEQUENCE [LARGE SCALE GENOMIC DNA]</scope>
    <source>
        <strain evidence="1 2">LMG 24534</strain>
    </source>
</reference>
<dbReference type="EMBL" id="MLFN01000033">
    <property type="protein sequence ID" value="ORM52308.1"/>
    <property type="molecule type" value="Genomic_DNA"/>
</dbReference>
<protein>
    <recommendedName>
        <fullName evidence="3">DUF2290 domain-containing protein</fullName>
    </recommendedName>
</protein>
<evidence type="ECO:0008006" key="3">
    <source>
        <dbReference type="Google" id="ProtNLM"/>
    </source>
</evidence>
<accession>A0A1X1BV18</accession>
<gene>
    <name evidence="1" type="ORF">HA41_12095</name>
</gene>
<proteinExistence type="predicted"/>
<dbReference type="AlphaFoldDB" id="A0A1X1BV18"/>
<dbReference type="InterPro" id="IPR018742">
    <property type="entry name" value="DUF2290"/>
</dbReference>
<evidence type="ECO:0000313" key="2">
    <source>
        <dbReference type="Proteomes" id="UP000193933"/>
    </source>
</evidence>
<comment type="caution">
    <text evidence="1">The sequence shown here is derived from an EMBL/GenBank/DDBJ whole genome shotgun (WGS) entry which is preliminary data.</text>
</comment>
<dbReference type="Pfam" id="PF10053">
    <property type="entry name" value="DUF2290"/>
    <property type="match status" value="1"/>
</dbReference>
<keyword evidence="2" id="KW-1185">Reference proteome</keyword>
<dbReference type="OrthoDB" id="6638010at2"/>
<sequence length="233" mass="27812">MSVFRELMEIRECVELFDRADILSSSNEYVNLPLNYASQTRGLLYKDYWDIYNRNFWYHIKTKDESLILFEDDSFRFIMSPVSIPSHNDFIAYDLGSDWDGFNDDDKKSYLTSDYFKDAYEKYVETTSDFQSHTPIRLDQHPHQYKAITHPAHHLHIGYENESRIPVKRVLTPQAFSAFILSTFYPDPWELLHNEGFINVENIRRFKTSLNIIGHLDQNLWDSIWEENRLYLG</sequence>